<protein>
    <submittedName>
        <fullName evidence="1">Uncharacterized protein</fullName>
    </submittedName>
</protein>
<dbReference type="Proteomes" id="UP000248889">
    <property type="component" value="Unassembled WGS sequence"/>
</dbReference>
<sequence>MLVDSFSFTHDETAASVDSQAQLLVEAGWRLPRPRQQDVKPCTGPLSCGMAHDEPEDDDELFFDAQRERY</sequence>
<keyword evidence="2" id="KW-1185">Reference proteome</keyword>
<reference evidence="1 2" key="1">
    <citation type="submission" date="2018-06" db="EMBL/GenBank/DDBJ databases">
        <title>Streptacidiphilus pinicola sp. nov., isolated from pine grove soil.</title>
        <authorList>
            <person name="Roh S.G."/>
            <person name="Park S."/>
            <person name="Kim M.-K."/>
            <person name="Yun B.-R."/>
            <person name="Park J."/>
            <person name="Kim M.J."/>
            <person name="Kim Y.S."/>
            <person name="Kim S.B."/>
        </authorList>
    </citation>
    <scope>NUCLEOTIDE SEQUENCE [LARGE SCALE GENOMIC DNA]</scope>
    <source>
        <strain evidence="1 2">MMS16-CNU450</strain>
    </source>
</reference>
<comment type="caution">
    <text evidence="1">The sequence shown here is derived from an EMBL/GenBank/DDBJ whole genome shotgun (WGS) entry which is preliminary data.</text>
</comment>
<dbReference type="EMBL" id="QKYN01000059">
    <property type="protein sequence ID" value="RAG84777.1"/>
    <property type="molecule type" value="Genomic_DNA"/>
</dbReference>
<accession>A0A2X0IJF9</accession>
<proteinExistence type="predicted"/>
<evidence type="ECO:0000313" key="1">
    <source>
        <dbReference type="EMBL" id="RAG84777.1"/>
    </source>
</evidence>
<dbReference type="OrthoDB" id="3854986at2"/>
<gene>
    <name evidence="1" type="ORF">DN069_15170</name>
</gene>
<name>A0A2X0IJF9_9ACTN</name>
<organism evidence="1 2">
    <name type="scientific">Streptacidiphilus pinicola</name>
    <dbReference type="NCBI Taxonomy" id="2219663"/>
    <lineage>
        <taxon>Bacteria</taxon>
        <taxon>Bacillati</taxon>
        <taxon>Actinomycetota</taxon>
        <taxon>Actinomycetes</taxon>
        <taxon>Kitasatosporales</taxon>
        <taxon>Streptomycetaceae</taxon>
        <taxon>Streptacidiphilus</taxon>
    </lineage>
</organism>
<dbReference type="RefSeq" id="WP_111501512.1">
    <property type="nucleotide sequence ID" value="NZ_QKYN01000059.1"/>
</dbReference>
<evidence type="ECO:0000313" key="2">
    <source>
        <dbReference type="Proteomes" id="UP000248889"/>
    </source>
</evidence>
<dbReference type="AlphaFoldDB" id="A0A2X0IJF9"/>